<evidence type="ECO:0000259" key="1">
    <source>
        <dbReference type="PROSITE" id="PS51186"/>
    </source>
</evidence>
<dbReference type="OrthoDB" id="5291446at2"/>
<dbReference type="PROSITE" id="PS51186">
    <property type="entry name" value="GNAT"/>
    <property type="match status" value="1"/>
</dbReference>
<dbReference type="RefSeq" id="WP_091236132.1">
    <property type="nucleotide sequence ID" value="NZ_FNBG01000044.1"/>
</dbReference>
<dbReference type="SUPFAM" id="SSF55729">
    <property type="entry name" value="Acyl-CoA N-acyltransferases (Nat)"/>
    <property type="match status" value="1"/>
</dbReference>
<organism evidence="2 3">
    <name type="scientific">Fontibacillus panacisegetis</name>
    <dbReference type="NCBI Taxonomy" id="670482"/>
    <lineage>
        <taxon>Bacteria</taxon>
        <taxon>Bacillati</taxon>
        <taxon>Bacillota</taxon>
        <taxon>Bacilli</taxon>
        <taxon>Bacillales</taxon>
        <taxon>Paenibacillaceae</taxon>
        <taxon>Fontibacillus</taxon>
    </lineage>
</organism>
<dbReference type="GO" id="GO:0030649">
    <property type="term" value="P:aminoglycoside antibiotic catabolic process"/>
    <property type="evidence" value="ECO:0007669"/>
    <property type="project" value="TreeGrafter"/>
</dbReference>
<dbReference type="InterPro" id="IPR000182">
    <property type="entry name" value="GNAT_dom"/>
</dbReference>
<dbReference type="Gene3D" id="3.40.630.30">
    <property type="match status" value="1"/>
</dbReference>
<dbReference type="EMBL" id="FNBG01000044">
    <property type="protein sequence ID" value="SDG45591.1"/>
    <property type="molecule type" value="Genomic_DNA"/>
</dbReference>
<keyword evidence="3" id="KW-1185">Reference proteome</keyword>
<protein>
    <submittedName>
        <fullName evidence="2">Acetyltransferase (GNAT) domain-containing protein</fullName>
    </submittedName>
</protein>
<dbReference type="CDD" id="cd04301">
    <property type="entry name" value="NAT_SF"/>
    <property type="match status" value="1"/>
</dbReference>
<dbReference type="Proteomes" id="UP000198972">
    <property type="component" value="Unassembled WGS sequence"/>
</dbReference>
<keyword evidence="2" id="KW-0808">Transferase</keyword>
<accession>A0A1G7UE78</accession>
<dbReference type="InterPro" id="IPR051554">
    <property type="entry name" value="Acetyltransferase_Eis"/>
</dbReference>
<evidence type="ECO:0000313" key="3">
    <source>
        <dbReference type="Proteomes" id="UP000198972"/>
    </source>
</evidence>
<dbReference type="Pfam" id="PF13527">
    <property type="entry name" value="Acetyltransf_9"/>
    <property type="match status" value="1"/>
</dbReference>
<proteinExistence type="predicted"/>
<evidence type="ECO:0000313" key="2">
    <source>
        <dbReference type="EMBL" id="SDG45591.1"/>
    </source>
</evidence>
<dbReference type="AlphaFoldDB" id="A0A1G7UE78"/>
<dbReference type="STRING" id="670482.SAMN04488542_14426"/>
<dbReference type="PANTHER" id="PTHR37817">
    <property type="entry name" value="N-ACETYLTRANSFERASE EIS"/>
    <property type="match status" value="1"/>
</dbReference>
<name>A0A1G7UE78_9BACL</name>
<sequence length="379" mass="41767">MEIRLVKKSELEQAAKLANIVFCNDENGHMGSCFPTLFQAGIPHSYGAFSPEGNLVSFMGMVPVEITIGAKKSLRAYSIGAVCTDPAFRGQGLASKLLASCRQHARKSGASVMFISGDRSLYTREGSVFFGNANKVTIKEDAVSKHNVNSSLPSWNYRDIVPEDIFTLHHLLTNKSSSFQWGITELQQSIGTSAYATLNKKIQITRIAYSDNNEIAAAIILMLPGENTPVQEQHMGQIIEWAGNPLAAYELMYDAISRYQLASLSAILPWQDSELIELLQNDHVQSEKVNNAGTVLVVDEAALIQQAGFDKTVTGETYISILGNNRYELHTKDEKVFIEGIDQLSSVIFNPDTVIDVSKSSSHNPFAIPLPYMYGLYFI</sequence>
<dbReference type="InterPro" id="IPR016181">
    <property type="entry name" value="Acyl_CoA_acyltransferase"/>
</dbReference>
<dbReference type="GO" id="GO:0034069">
    <property type="term" value="F:aminoglycoside N-acetyltransferase activity"/>
    <property type="evidence" value="ECO:0007669"/>
    <property type="project" value="TreeGrafter"/>
</dbReference>
<gene>
    <name evidence="2" type="ORF">SAMN04488542_14426</name>
</gene>
<dbReference type="PANTHER" id="PTHR37817:SF1">
    <property type="entry name" value="N-ACETYLTRANSFERASE EIS"/>
    <property type="match status" value="1"/>
</dbReference>
<reference evidence="2 3" key="1">
    <citation type="submission" date="2016-10" db="EMBL/GenBank/DDBJ databases">
        <authorList>
            <person name="de Groot N.N."/>
        </authorList>
    </citation>
    <scope>NUCLEOTIDE SEQUENCE [LARGE SCALE GENOMIC DNA]</scope>
    <source>
        <strain evidence="2 3">DSM 28129</strain>
    </source>
</reference>
<feature type="domain" description="N-acetyltransferase" evidence="1">
    <location>
        <begin position="1"/>
        <end position="149"/>
    </location>
</feature>